<dbReference type="EMBL" id="AUNB01000036">
    <property type="protein sequence ID" value="KEO58237.1"/>
    <property type="molecule type" value="Genomic_DNA"/>
</dbReference>
<dbReference type="InterPro" id="IPR037219">
    <property type="entry name" value="Peptidase_M41-like"/>
</dbReference>
<sequence length="110" mass="12185">MTRHALFGGDLLWTPVAPEHQLTMPKHLRPRVTDLLNAANAAARQLIADHPHAIETIAQALIERRELDAGQIADLRAQILDSARGAQNFETMRESSGMMATRDCSKDAKF</sequence>
<name>A0A074K9M5_9RHOB</name>
<dbReference type="SUPFAM" id="SSF140990">
    <property type="entry name" value="FtsH protease domain-like"/>
    <property type="match status" value="1"/>
</dbReference>
<evidence type="ECO:0000313" key="3">
    <source>
        <dbReference type="Proteomes" id="UP000027471"/>
    </source>
</evidence>
<dbReference type="AlphaFoldDB" id="A0A074K9M5"/>
<protein>
    <recommendedName>
        <fullName evidence="4">Peptidase M41 domain-containing protein</fullName>
    </recommendedName>
</protein>
<dbReference type="Proteomes" id="UP000027471">
    <property type="component" value="Unassembled WGS sequence"/>
</dbReference>
<proteinExistence type="predicted"/>
<dbReference type="GO" id="GO:0006508">
    <property type="term" value="P:proteolysis"/>
    <property type="evidence" value="ECO:0007669"/>
    <property type="project" value="InterPro"/>
</dbReference>
<dbReference type="GO" id="GO:0004222">
    <property type="term" value="F:metalloendopeptidase activity"/>
    <property type="evidence" value="ECO:0007669"/>
    <property type="project" value="InterPro"/>
</dbReference>
<comment type="caution">
    <text evidence="2">The sequence shown here is derived from an EMBL/GenBank/DDBJ whole genome shotgun (WGS) entry which is preliminary data.</text>
</comment>
<dbReference type="GO" id="GO:0005524">
    <property type="term" value="F:ATP binding"/>
    <property type="evidence" value="ECO:0007669"/>
    <property type="project" value="InterPro"/>
</dbReference>
<organism evidence="2 3">
    <name type="scientific">Thioclava indica</name>
    <dbReference type="NCBI Taxonomy" id="1353528"/>
    <lineage>
        <taxon>Bacteria</taxon>
        <taxon>Pseudomonadati</taxon>
        <taxon>Pseudomonadota</taxon>
        <taxon>Alphaproteobacteria</taxon>
        <taxon>Rhodobacterales</taxon>
        <taxon>Paracoccaceae</taxon>
        <taxon>Thioclava</taxon>
    </lineage>
</organism>
<keyword evidence="3" id="KW-1185">Reference proteome</keyword>
<dbReference type="Gene3D" id="1.20.58.760">
    <property type="entry name" value="Peptidase M41"/>
    <property type="match status" value="1"/>
</dbReference>
<evidence type="ECO:0000313" key="2">
    <source>
        <dbReference type="EMBL" id="KEO58237.1"/>
    </source>
</evidence>
<accession>A0A074K9M5</accession>
<evidence type="ECO:0008006" key="4">
    <source>
        <dbReference type="Google" id="ProtNLM"/>
    </source>
</evidence>
<dbReference type="GO" id="GO:0004176">
    <property type="term" value="F:ATP-dependent peptidase activity"/>
    <property type="evidence" value="ECO:0007669"/>
    <property type="project" value="InterPro"/>
</dbReference>
<reference evidence="2 3" key="1">
    <citation type="journal article" date="2015" name="Antonie Van Leeuwenhoek">
        <title>Thioclava indica sp. nov., isolated from surface seawater of the Indian Ocean.</title>
        <authorList>
            <person name="Liu Y."/>
            <person name="Lai Q."/>
            <person name="Du J."/>
            <person name="Xu H."/>
            <person name="Jiang L."/>
            <person name="Shao Z."/>
        </authorList>
    </citation>
    <scope>NUCLEOTIDE SEQUENCE [LARGE SCALE GENOMIC DNA]</scope>
    <source>
        <strain evidence="2 3">DT23-4</strain>
    </source>
</reference>
<feature type="region of interest" description="Disordered" evidence="1">
    <location>
        <begin position="91"/>
        <end position="110"/>
    </location>
</feature>
<evidence type="ECO:0000256" key="1">
    <source>
        <dbReference type="SAM" id="MobiDB-lite"/>
    </source>
</evidence>
<gene>
    <name evidence="2" type="ORF">DT23_16685</name>
</gene>